<evidence type="ECO:0000313" key="1">
    <source>
        <dbReference type="EMBL" id="KAB7846858.1"/>
    </source>
</evidence>
<evidence type="ECO:0000313" key="2">
    <source>
        <dbReference type="Proteomes" id="UP000327000"/>
    </source>
</evidence>
<dbReference type="InterPro" id="IPR002060">
    <property type="entry name" value="Squ/phyt_synthse"/>
</dbReference>
<dbReference type="InterPro" id="IPR044844">
    <property type="entry name" value="Trans_IPPS_euk-type"/>
</dbReference>
<accession>A0A5N5W9F0</accession>
<dbReference type="RefSeq" id="WP_152263374.1">
    <property type="nucleotide sequence ID" value="NZ_VOKX01000018.1"/>
</dbReference>
<organism evidence="1 2">
    <name type="scientific">Streptomyces mobaraensis</name>
    <name type="common">Streptoverticillium mobaraense</name>
    <dbReference type="NCBI Taxonomy" id="35621"/>
    <lineage>
        <taxon>Bacteria</taxon>
        <taxon>Bacillati</taxon>
        <taxon>Actinomycetota</taxon>
        <taxon>Actinomycetes</taxon>
        <taxon>Kitasatosporales</taxon>
        <taxon>Streptomycetaceae</taxon>
        <taxon>Streptomyces</taxon>
    </lineage>
</organism>
<dbReference type="PANTHER" id="PTHR11626:SF2">
    <property type="entry name" value="SQUALENE SYNTHASE"/>
    <property type="match status" value="1"/>
</dbReference>
<dbReference type="Proteomes" id="UP000327000">
    <property type="component" value="Unassembled WGS sequence"/>
</dbReference>
<keyword evidence="2" id="KW-1185">Reference proteome</keyword>
<dbReference type="InterPro" id="IPR008949">
    <property type="entry name" value="Isoprenoid_synthase_dom_sf"/>
</dbReference>
<dbReference type="EMBL" id="VOKX01000018">
    <property type="protein sequence ID" value="KAB7846858.1"/>
    <property type="molecule type" value="Genomic_DNA"/>
</dbReference>
<protein>
    <submittedName>
        <fullName evidence="1">Phytoene/squalene synthase family protein</fullName>
    </submittedName>
</protein>
<dbReference type="PANTHER" id="PTHR11626">
    <property type="entry name" value="FARNESYL-DIPHOSPHATE FARNESYLTRANSFERASE"/>
    <property type="match status" value="1"/>
</dbReference>
<sequence>MPSLPAAHQMVRAYSTTWYEPVTSMPRGLNEATTSAYLCMRAIDEIEDHPRLDDVTKARLLRCISHILQTDFTRSDVEAAYRGQDDVLPEVTLRLGEWTALAPREIAPRVLETFAVMADRMAEWVESGFAIHTERDLSRYTYAVSGTLVLLLSDLWAWYDGTRTHRTHGIGYGRALQAANILIDRGEDLERGVDFWPDDWQQADMLDYVRTQSGLADAYLDALPPGPARTFCGPALKRYYHAISHGAENITGA</sequence>
<dbReference type="SUPFAM" id="SSF48576">
    <property type="entry name" value="Terpenoid synthases"/>
    <property type="match status" value="1"/>
</dbReference>
<dbReference type="Pfam" id="PF00494">
    <property type="entry name" value="SQS_PSY"/>
    <property type="match status" value="1"/>
</dbReference>
<gene>
    <name evidence="1" type="ORF">FRZ00_11620</name>
</gene>
<dbReference type="GO" id="GO:0045338">
    <property type="term" value="P:farnesyl diphosphate metabolic process"/>
    <property type="evidence" value="ECO:0007669"/>
    <property type="project" value="InterPro"/>
</dbReference>
<dbReference type="AlphaFoldDB" id="A0A5N5W9F0"/>
<dbReference type="GO" id="GO:0051996">
    <property type="term" value="F:squalene synthase [NAD(P)H] activity"/>
    <property type="evidence" value="ECO:0007669"/>
    <property type="project" value="InterPro"/>
</dbReference>
<proteinExistence type="predicted"/>
<name>A0A5N5W9F0_STRMB</name>
<reference evidence="1 2" key="1">
    <citation type="journal article" date="2019" name="Microb. Cell Fact.">
        <title>Exploring novel herbicidin analogues by transcriptional regulator overexpression and MS/MS molecular networking.</title>
        <authorList>
            <person name="Shi Y."/>
            <person name="Gu R."/>
            <person name="Li Y."/>
            <person name="Wang X."/>
            <person name="Ren W."/>
            <person name="Li X."/>
            <person name="Wang L."/>
            <person name="Xie Y."/>
            <person name="Hong B."/>
        </authorList>
    </citation>
    <scope>NUCLEOTIDE SEQUENCE [LARGE SCALE GENOMIC DNA]</scope>
    <source>
        <strain evidence="1 2">US-43</strain>
    </source>
</reference>
<comment type="caution">
    <text evidence="1">The sequence shown here is derived from an EMBL/GenBank/DDBJ whole genome shotgun (WGS) entry which is preliminary data.</text>
</comment>
<dbReference type="Gene3D" id="1.10.600.10">
    <property type="entry name" value="Farnesyl Diphosphate Synthase"/>
    <property type="match status" value="1"/>
</dbReference>
<dbReference type="OrthoDB" id="9787280at2"/>